<protein>
    <submittedName>
        <fullName evidence="1">Uncharacterized protein</fullName>
    </submittedName>
</protein>
<sequence length="77" mass="8553">MNRLVSLISPGLLKDALMVCNVDYFQWPPTSSESGVDLETFSRPLPSNPHPETPYVVVLLKMLSVADEVSEGDEFDQ</sequence>
<gene>
    <name evidence="1" type="ORF">HOV93_47320</name>
</gene>
<accession>A0A7V9A9N5</accession>
<dbReference type="AlphaFoldDB" id="A0A7V9A9N5"/>
<dbReference type="RefSeq" id="WP_207398911.1">
    <property type="nucleotide sequence ID" value="NZ_JABRWO010000016.1"/>
</dbReference>
<comment type="caution">
    <text evidence="1">The sequence shown here is derived from an EMBL/GenBank/DDBJ whole genome shotgun (WGS) entry which is preliminary data.</text>
</comment>
<proteinExistence type="predicted"/>
<organism evidence="1 2">
    <name type="scientific">Bremerella alba</name>
    <dbReference type="NCBI Taxonomy" id="980252"/>
    <lineage>
        <taxon>Bacteria</taxon>
        <taxon>Pseudomonadati</taxon>
        <taxon>Planctomycetota</taxon>
        <taxon>Planctomycetia</taxon>
        <taxon>Pirellulales</taxon>
        <taxon>Pirellulaceae</taxon>
        <taxon>Bremerella</taxon>
    </lineage>
</organism>
<evidence type="ECO:0000313" key="2">
    <source>
        <dbReference type="Proteomes" id="UP000551616"/>
    </source>
</evidence>
<dbReference type="EMBL" id="JABRWO010000016">
    <property type="protein sequence ID" value="MBA2117533.1"/>
    <property type="molecule type" value="Genomic_DNA"/>
</dbReference>
<dbReference type="Proteomes" id="UP000551616">
    <property type="component" value="Unassembled WGS sequence"/>
</dbReference>
<name>A0A7V9A9N5_9BACT</name>
<reference evidence="1 2" key="1">
    <citation type="submission" date="2020-05" db="EMBL/GenBank/DDBJ databases">
        <title>Bremerella alba sp. nov., a novel planctomycete isolated from the surface of the macroalga Fucus spiralis.</title>
        <authorList>
            <person name="Godinho O."/>
            <person name="Botelho R."/>
            <person name="Albuquerque L."/>
            <person name="Wiegand S."/>
            <person name="Da Costa M.S."/>
            <person name="Lobo-Da-Cunha A."/>
            <person name="Jogler C."/>
            <person name="Lage O.M."/>
        </authorList>
    </citation>
    <scope>NUCLEOTIDE SEQUENCE [LARGE SCALE GENOMIC DNA]</scope>
    <source>
        <strain evidence="1 2">FF15</strain>
    </source>
</reference>
<keyword evidence="2" id="KW-1185">Reference proteome</keyword>
<evidence type="ECO:0000313" key="1">
    <source>
        <dbReference type="EMBL" id="MBA2117533.1"/>
    </source>
</evidence>